<evidence type="ECO:0008006" key="3">
    <source>
        <dbReference type="Google" id="ProtNLM"/>
    </source>
</evidence>
<dbReference type="OrthoDB" id="2357451at2"/>
<dbReference type="Proteomes" id="UP000027980">
    <property type="component" value="Chromosome"/>
</dbReference>
<evidence type="ECO:0000313" key="2">
    <source>
        <dbReference type="Proteomes" id="UP000027980"/>
    </source>
</evidence>
<dbReference type="AlphaFoldDB" id="A0A075LMZ6"/>
<dbReference type="GeneID" id="34222007"/>
<dbReference type="KEGG" id="tap:GZ22_03280"/>
<proteinExistence type="predicted"/>
<reference evidence="1 2" key="1">
    <citation type="submission" date="2014-07" db="EMBL/GenBank/DDBJ databases">
        <title>Complete genome sequence of a moderately halophilic bacterium Terribacillus aidingensis MP602, isolated from Cryptomeria fortunei in Tianmu mountain in China.</title>
        <authorList>
            <person name="Wang Y."/>
            <person name="Lu P."/>
            <person name="Zhang L."/>
        </authorList>
    </citation>
    <scope>NUCLEOTIDE SEQUENCE [LARGE SCALE GENOMIC DNA]</scope>
    <source>
        <strain evidence="1 2">MP602</strain>
    </source>
</reference>
<dbReference type="RefSeq" id="WP_038558580.1">
    <property type="nucleotide sequence ID" value="NZ_CP008876.1"/>
</dbReference>
<dbReference type="InterPro" id="IPR035406">
    <property type="entry name" value="DUF5412"/>
</dbReference>
<sequence length="134" mass="15144">MNKPMKWILTIVLSSVAILIAAGITLYNFIDVNLNELNGKGTVVSTVESPGKRYVAEIRLIDENGNATTPIGQAVSITSQSTDQNQLKSETIYWEIHSDSEVPKVNWLDEDIIEINRIKIDVDDEDTYYNWQNE</sequence>
<name>A0A075LMZ6_9BACI</name>
<organism evidence="1 2">
    <name type="scientific">Terribacillus saccharophilus</name>
    <dbReference type="NCBI Taxonomy" id="361277"/>
    <lineage>
        <taxon>Bacteria</taxon>
        <taxon>Bacillati</taxon>
        <taxon>Bacillota</taxon>
        <taxon>Bacilli</taxon>
        <taxon>Bacillales</taxon>
        <taxon>Bacillaceae</taxon>
        <taxon>Terribacillus</taxon>
    </lineage>
</organism>
<dbReference type="Pfam" id="PF17428">
    <property type="entry name" value="DUF5412"/>
    <property type="match status" value="1"/>
</dbReference>
<evidence type="ECO:0000313" key="1">
    <source>
        <dbReference type="EMBL" id="AIF65763.1"/>
    </source>
</evidence>
<gene>
    <name evidence="1" type="ORF">GZ22_03280</name>
</gene>
<accession>A0A075LMZ6</accession>
<dbReference type="EMBL" id="CP008876">
    <property type="protein sequence ID" value="AIF65763.1"/>
    <property type="molecule type" value="Genomic_DNA"/>
</dbReference>
<protein>
    <recommendedName>
        <fullName evidence="3">DUF5412 domain-containing protein</fullName>
    </recommendedName>
</protein>
<dbReference type="HOGENOM" id="CLU_1895170_0_0_9"/>